<comment type="caution">
    <text evidence="9">The sequence shown here is derived from an EMBL/GenBank/DDBJ whole genome shotgun (WGS) entry which is preliminary data.</text>
</comment>
<dbReference type="AlphaFoldDB" id="A0A5C8HLJ5"/>
<dbReference type="PANTHER" id="PTHR36838">
    <property type="entry name" value="AUXIN EFFLUX CARRIER FAMILY PROTEIN"/>
    <property type="match status" value="1"/>
</dbReference>
<dbReference type="GO" id="GO:0005886">
    <property type="term" value="C:plasma membrane"/>
    <property type="evidence" value="ECO:0007669"/>
    <property type="project" value="UniProtKB-SubCell"/>
</dbReference>
<feature type="transmembrane region" description="Helical" evidence="8">
    <location>
        <begin position="178"/>
        <end position="196"/>
    </location>
</feature>
<dbReference type="Proteomes" id="UP000321196">
    <property type="component" value="Unassembled WGS sequence"/>
</dbReference>
<evidence type="ECO:0000313" key="10">
    <source>
        <dbReference type="Proteomes" id="UP000321196"/>
    </source>
</evidence>
<dbReference type="GO" id="GO:0055085">
    <property type="term" value="P:transmembrane transport"/>
    <property type="evidence" value="ECO:0007669"/>
    <property type="project" value="InterPro"/>
</dbReference>
<evidence type="ECO:0000256" key="1">
    <source>
        <dbReference type="ARBA" id="ARBA00004651"/>
    </source>
</evidence>
<feature type="transmembrane region" description="Helical" evidence="8">
    <location>
        <begin position="130"/>
        <end position="151"/>
    </location>
</feature>
<evidence type="ECO:0000313" key="9">
    <source>
        <dbReference type="EMBL" id="TXK04144.1"/>
    </source>
</evidence>
<keyword evidence="3" id="KW-0813">Transport</keyword>
<accession>A0A5C8HLJ5</accession>
<dbReference type="OrthoDB" id="9794315at2"/>
<organism evidence="9 10">
    <name type="scientific">Microbacterium mitrae</name>
    <dbReference type="NCBI Taxonomy" id="664640"/>
    <lineage>
        <taxon>Bacteria</taxon>
        <taxon>Bacillati</taxon>
        <taxon>Actinomycetota</taxon>
        <taxon>Actinomycetes</taxon>
        <taxon>Micrococcales</taxon>
        <taxon>Microbacteriaceae</taxon>
        <taxon>Microbacterium</taxon>
    </lineage>
</organism>
<evidence type="ECO:0000256" key="7">
    <source>
        <dbReference type="ARBA" id="ARBA00023136"/>
    </source>
</evidence>
<dbReference type="EMBL" id="VRSW01000003">
    <property type="protein sequence ID" value="TXK04144.1"/>
    <property type="molecule type" value="Genomic_DNA"/>
</dbReference>
<dbReference type="InterPro" id="IPR038770">
    <property type="entry name" value="Na+/solute_symporter_sf"/>
</dbReference>
<dbReference type="Pfam" id="PF03547">
    <property type="entry name" value="Mem_trans"/>
    <property type="match status" value="1"/>
</dbReference>
<keyword evidence="4" id="KW-1003">Cell membrane</keyword>
<feature type="transmembrane region" description="Helical" evidence="8">
    <location>
        <begin position="6"/>
        <end position="24"/>
    </location>
</feature>
<evidence type="ECO:0000256" key="6">
    <source>
        <dbReference type="ARBA" id="ARBA00022989"/>
    </source>
</evidence>
<sequence>MLHVLGIIAPMFLLLGVGMAASFSERFRSAQPGLNAFVFYFSLPAFIFIAVANAPLNDGVPLAFIAISLGVTALVFAIAYLGAIAINRVRKRPDDVAGVAPGAFAIASTYGNVGYLGVPIVLSVLGPEAALGAALGQLLHNVLFMVGYPLMKTLGRETRARAAGGIGMLLWRVAKRSVVFNPVVLSVVAGVIVGVTEVRPPAVITASIEMLGNAAIPTAMFAVGLTIKPAWEGFRTRSVSPGGVAVATVLKLAVLPLATLAAVLLMGDALSPQWGAAAVIMAAMPVSSTANIVAFEYDGDSRLVGATTLVTSVLAVATIPLIIGLLG</sequence>
<feature type="transmembrane region" description="Helical" evidence="8">
    <location>
        <begin position="273"/>
        <end position="294"/>
    </location>
</feature>
<dbReference type="PANTHER" id="PTHR36838:SF1">
    <property type="entry name" value="SLR1864 PROTEIN"/>
    <property type="match status" value="1"/>
</dbReference>
<keyword evidence="10" id="KW-1185">Reference proteome</keyword>
<evidence type="ECO:0000256" key="3">
    <source>
        <dbReference type="ARBA" id="ARBA00022448"/>
    </source>
</evidence>
<dbReference type="Gene3D" id="1.20.1530.20">
    <property type="match status" value="1"/>
</dbReference>
<dbReference type="InterPro" id="IPR004776">
    <property type="entry name" value="Mem_transp_PIN-like"/>
</dbReference>
<feature type="transmembrane region" description="Helical" evidence="8">
    <location>
        <begin position="62"/>
        <end position="84"/>
    </location>
</feature>
<evidence type="ECO:0000256" key="4">
    <source>
        <dbReference type="ARBA" id="ARBA00022475"/>
    </source>
</evidence>
<reference evidence="9 10" key="1">
    <citation type="submission" date="2019-08" db="EMBL/GenBank/DDBJ databases">
        <authorList>
            <person name="Dong K."/>
        </authorList>
    </citation>
    <scope>NUCLEOTIDE SEQUENCE [LARGE SCALE GENOMIC DNA]</scope>
    <source>
        <strain evidence="9 10">M4-8</strain>
    </source>
</reference>
<evidence type="ECO:0000256" key="8">
    <source>
        <dbReference type="SAM" id="Phobius"/>
    </source>
</evidence>
<name>A0A5C8HLJ5_9MICO</name>
<proteinExistence type="inferred from homology"/>
<comment type="similarity">
    <text evidence="2">Belongs to the auxin efflux carrier (TC 2.A.69) family.</text>
</comment>
<evidence type="ECO:0000256" key="2">
    <source>
        <dbReference type="ARBA" id="ARBA00010145"/>
    </source>
</evidence>
<evidence type="ECO:0000256" key="5">
    <source>
        <dbReference type="ARBA" id="ARBA00022692"/>
    </source>
</evidence>
<feature type="transmembrane region" description="Helical" evidence="8">
    <location>
        <begin position="306"/>
        <end position="326"/>
    </location>
</feature>
<protein>
    <submittedName>
        <fullName evidence="9">AEC family transporter</fullName>
    </submittedName>
</protein>
<feature type="transmembrane region" description="Helical" evidence="8">
    <location>
        <begin position="96"/>
        <end position="118"/>
    </location>
</feature>
<feature type="transmembrane region" description="Helical" evidence="8">
    <location>
        <begin position="36"/>
        <end position="56"/>
    </location>
</feature>
<gene>
    <name evidence="9" type="ORF">FVP60_10330</name>
</gene>
<keyword evidence="6 8" id="KW-1133">Transmembrane helix</keyword>
<dbReference type="RefSeq" id="WP_147826200.1">
    <property type="nucleotide sequence ID" value="NZ_BAAARG010000003.1"/>
</dbReference>
<feature type="transmembrane region" description="Helical" evidence="8">
    <location>
        <begin position="202"/>
        <end position="223"/>
    </location>
</feature>
<keyword evidence="7 8" id="KW-0472">Membrane</keyword>
<comment type="subcellular location">
    <subcellularLocation>
        <location evidence="1">Cell membrane</location>
        <topology evidence="1">Multi-pass membrane protein</topology>
    </subcellularLocation>
</comment>
<feature type="transmembrane region" description="Helical" evidence="8">
    <location>
        <begin position="244"/>
        <end position="267"/>
    </location>
</feature>
<keyword evidence="5 8" id="KW-0812">Transmembrane</keyword>